<dbReference type="EC" id="3.1.1.61" evidence="2"/>
<evidence type="ECO:0000256" key="1">
    <source>
        <dbReference type="ARBA" id="ARBA00022801"/>
    </source>
</evidence>
<dbReference type="PANTHER" id="PTHR42872">
    <property type="entry name" value="PROTEIN-GLUTAMATE METHYLESTERASE/PROTEIN-GLUTAMINE GLUTAMINASE"/>
    <property type="match status" value="1"/>
</dbReference>
<feature type="domain" description="CheB-type methylesterase" evidence="5">
    <location>
        <begin position="1"/>
        <end position="67"/>
    </location>
</feature>
<evidence type="ECO:0000256" key="2">
    <source>
        <dbReference type="ARBA" id="ARBA00039140"/>
    </source>
</evidence>
<dbReference type="GO" id="GO:0000156">
    <property type="term" value="F:phosphorelay response regulator activity"/>
    <property type="evidence" value="ECO:0007669"/>
    <property type="project" value="InterPro"/>
</dbReference>
<keyword evidence="1" id="KW-0378">Hydrolase</keyword>
<dbReference type="GO" id="GO:0005737">
    <property type="term" value="C:cytoplasm"/>
    <property type="evidence" value="ECO:0007669"/>
    <property type="project" value="InterPro"/>
</dbReference>
<accession>A0A1H0EV05</accession>
<dbReference type="Proteomes" id="UP000199075">
    <property type="component" value="Unassembled WGS sequence"/>
</dbReference>
<dbReference type="InterPro" id="IPR000673">
    <property type="entry name" value="Sig_transdc_resp-reg_Me-estase"/>
</dbReference>
<reference evidence="7" key="1">
    <citation type="submission" date="2016-10" db="EMBL/GenBank/DDBJ databases">
        <authorList>
            <person name="Varghese N."/>
            <person name="Submissions S."/>
        </authorList>
    </citation>
    <scope>NUCLEOTIDE SEQUENCE [LARGE SCALE GENOMIC DNA]</scope>
    <source>
        <strain evidence="7">CGMCC 1.6444</strain>
    </source>
</reference>
<proteinExistence type="predicted"/>
<organism evidence="6 7">
    <name type="scientific">Halomonas shengliensis</name>
    <dbReference type="NCBI Taxonomy" id="419597"/>
    <lineage>
        <taxon>Bacteria</taxon>
        <taxon>Pseudomonadati</taxon>
        <taxon>Pseudomonadota</taxon>
        <taxon>Gammaproteobacteria</taxon>
        <taxon>Oceanospirillales</taxon>
        <taxon>Halomonadaceae</taxon>
        <taxon>Halomonas</taxon>
    </lineage>
</organism>
<dbReference type="GO" id="GO:0008984">
    <property type="term" value="F:protein-glutamate methylesterase activity"/>
    <property type="evidence" value="ECO:0007669"/>
    <property type="project" value="UniProtKB-EC"/>
</dbReference>
<comment type="caution">
    <text evidence="4">Lacks conserved residue(s) required for the propagation of feature annotation.</text>
</comment>
<dbReference type="STRING" id="419597.SAMN04487957_102205"/>
<dbReference type="OrthoDB" id="9816309at2"/>
<sequence>MMTRTTSQDHPVPVAGIVLSRAGSDGTAGLRTIMAAGGVTLVQEPGSAKYTGMPPSATEAGVADVVLTAWRGRHAPAARASTRG</sequence>
<dbReference type="EMBL" id="FNIV01000002">
    <property type="protein sequence ID" value="SDN86185.1"/>
    <property type="molecule type" value="Genomic_DNA"/>
</dbReference>
<evidence type="ECO:0000259" key="5">
    <source>
        <dbReference type="PROSITE" id="PS50122"/>
    </source>
</evidence>
<dbReference type="PROSITE" id="PS50122">
    <property type="entry name" value="CHEB"/>
    <property type="match status" value="1"/>
</dbReference>
<evidence type="ECO:0000313" key="7">
    <source>
        <dbReference type="Proteomes" id="UP000199075"/>
    </source>
</evidence>
<protein>
    <recommendedName>
        <fullName evidence="2">protein-glutamate methylesterase</fullName>
        <ecNumber evidence="2">3.1.1.61</ecNumber>
    </recommendedName>
</protein>
<dbReference type="InterPro" id="IPR035909">
    <property type="entry name" value="CheB_C"/>
</dbReference>
<dbReference type="AlphaFoldDB" id="A0A1H0EV05"/>
<dbReference type="Gene3D" id="3.40.50.180">
    <property type="entry name" value="Methylesterase CheB, C-terminal domain"/>
    <property type="match status" value="1"/>
</dbReference>
<keyword evidence="7" id="KW-1185">Reference proteome</keyword>
<dbReference type="Pfam" id="PF01339">
    <property type="entry name" value="CheB_methylest"/>
    <property type="match status" value="1"/>
</dbReference>
<dbReference type="PANTHER" id="PTHR42872:SF6">
    <property type="entry name" value="PROTEIN-GLUTAMATE METHYLESTERASE_PROTEIN-GLUTAMINE GLUTAMINASE"/>
    <property type="match status" value="1"/>
</dbReference>
<evidence type="ECO:0000256" key="4">
    <source>
        <dbReference type="PROSITE-ProRule" id="PRU00050"/>
    </source>
</evidence>
<evidence type="ECO:0000313" key="6">
    <source>
        <dbReference type="EMBL" id="SDN86185.1"/>
    </source>
</evidence>
<name>A0A1H0EV05_9GAMM</name>
<dbReference type="SUPFAM" id="SSF52738">
    <property type="entry name" value="Methylesterase CheB, C-terminal domain"/>
    <property type="match status" value="1"/>
</dbReference>
<gene>
    <name evidence="6" type="ORF">SAMN04487957_102205</name>
</gene>
<dbReference type="GO" id="GO:0006935">
    <property type="term" value="P:chemotaxis"/>
    <property type="evidence" value="ECO:0007669"/>
    <property type="project" value="InterPro"/>
</dbReference>
<comment type="catalytic activity">
    <reaction evidence="3">
        <text>[protein]-L-glutamate 5-O-methyl ester + H2O = L-glutamyl-[protein] + methanol + H(+)</text>
        <dbReference type="Rhea" id="RHEA:23236"/>
        <dbReference type="Rhea" id="RHEA-COMP:10208"/>
        <dbReference type="Rhea" id="RHEA-COMP:10311"/>
        <dbReference type="ChEBI" id="CHEBI:15377"/>
        <dbReference type="ChEBI" id="CHEBI:15378"/>
        <dbReference type="ChEBI" id="CHEBI:17790"/>
        <dbReference type="ChEBI" id="CHEBI:29973"/>
        <dbReference type="ChEBI" id="CHEBI:82795"/>
        <dbReference type="EC" id="3.1.1.61"/>
    </reaction>
</comment>
<evidence type="ECO:0000256" key="3">
    <source>
        <dbReference type="ARBA" id="ARBA00048267"/>
    </source>
</evidence>
<dbReference type="RefSeq" id="WP_089677069.1">
    <property type="nucleotide sequence ID" value="NZ_FNIV01000002.1"/>
</dbReference>